<evidence type="ECO:0000313" key="3">
    <source>
        <dbReference type="Proteomes" id="UP001054889"/>
    </source>
</evidence>
<feature type="region of interest" description="Disordered" evidence="1">
    <location>
        <begin position="1"/>
        <end position="25"/>
    </location>
</feature>
<name>A0AAV5FF10_ELECO</name>
<dbReference type="AlphaFoldDB" id="A0AAV5FF10"/>
<evidence type="ECO:0000313" key="2">
    <source>
        <dbReference type="EMBL" id="GJN33364.1"/>
    </source>
</evidence>
<sequence>MFRAGQAAAGEVAPPPPAAESATNRHSALASLQRRLLLAADWEILLIGVGIAAMLCFMIRNKLQCPPWPPSRLSRRTCAWSLADLNDGMRLAMWRRQLDAVSTERVPRGSRQSTIPQLEEASLATNRQWRHRDGSSSSDVRRADDGNSFILRILK</sequence>
<keyword evidence="3" id="KW-1185">Reference proteome</keyword>
<evidence type="ECO:0000256" key="1">
    <source>
        <dbReference type="SAM" id="MobiDB-lite"/>
    </source>
</evidence>
<reference evidence="2" key="1">
    <citation type="journal article" date="2018" name="DNA Res.">
        <title>Multiple hybrid de novo genome assembly of finger millet, an orphan allotetraploid crop.</title>
        <authorList>
            <person name="Hatakeyama M."/>
            <person name="Aluri S."/>
            <person name="Balachadran M.T."/>
            <person name="Sivarajan S.R."/>
            <person name="Patrignani A."/>
            <person name="Gruter S."/>
            <person name="Poveda L."/>
            <person name="Shimizu-Inatsugi R."/>
            <person name="Baeten J."/>
            <person name="Francoijs K.J."/>
            <person name="Nataraja K.N."/>
            <person name="Reddy Y.A.N."/>
            <person name="Phadnis S."/>
            <person name="Ravikumar R.L."/>
            <person name="Schlapbach R."/>
            <person name="Sreeman S.M."/>
            <person name="Shimizu K.K."/>
        </authorList>
    </citation>
    <scope>NUCLEOTIDE SEQUENCE</scope>
</reference>
<reference evidence="2" key="2">
    <citation type="submission" date="2021-12" db="EMBL/GenBank/DDBJ databases">
        <title>Resequencing data analysis of finger millet.</title>
        <authorList>
            <person name="Hatakeyama M."/>
            <person name="Aluri S."/>
            <person name="Balachadran M.T."/>
            <person name="Sivarajan S.R."/>
            <person name="Poveda L."/>
            <person name="Shimizu-Inatsugi R."/>
            <person name="Schlapbach R."/>
            <person name="Sreeman S.M."/>
            <person name="Shimizu K.K."/>
        </authorList>
    </citation>
    <scope>NUCLEOTIDE SEQUENCE</scope>
</reference>
<dbReference type="Proteomes" id="UP001054889">
    <property type="component" value="Unassembled WGS sequence"/>
</dbReference>
<organism evidence="2 3">
    <name type="scientific">Eleusine coracana subsp. coracana</name>
    <dbReference type="NCBI Taxonomy" id="191504"/>
    <lineage>
        <taxon>Eukaryota</taxon>
        <taxon>Viridiplantae</taxon>
        <taxon>Streptophyta</taxon>
        <taxon>Embryophyta</taxon>
        <taxon>Tracheophyta</taxon>
        <taxon>Spermatophyta</taxon>
        <taxon>Magnoliopsida</taxon>
        <taxon>Liliopsida</taxon>
        <taxon>Poales</taxon>
        <taxon>Poaceae</taxon>
        <taxon>PACMAD clade</taxon>
        <taxon>Chloridoideae</taxon>
        <taxon>Cynodonteae</taxon>
        <taxon>Eleusininae</taxon>
        <taxon>Eleusine</taxon>
    </lineage>
</organism>
<comment type="caution">
    <text evidence="2">The sequence shown here is derived from an EMBL/GenBank/DDBJ whole genome shotgun (WGS) entry which is preliminary data.</text>
</comment>
<proteinExistence type="predicted"/>
<feature type="compositionally biased region" description="Low complexity" evidence="1">
    <location>
        <begin position="1"/>
        <end position="12"/>
    </location>
</feature>
<dbReference type="EMBL" id="BQKI01000084">
    <property type="protein sequence ID" value="GJN33364.1"/>
    <property type="molecule type" value="Genomic_DNA"/>
</dbReference>
<protein>
    <submittedName>
        <fullName evidence="2">Uncharacterized protein</fullName>
    </submittedName>
</protein>
<accession>A0AAV5FF10</accession>
<gene>
    <name evidence="2" type="primary">gb21958</name>
    <name evidence="2" type="ORF">PR202_gb21958</name>
</gene>